<dbReference type="Pfam" id="PF04264">
    <property type="entry name" value="YceI"/>
    <property type="match status" value="1"/>
</dbReference>
<proteinExistence type="predicted"/>
<accession>A0A1F6TTG9</accession>
<gene>
    <name evidence="3" type="ORF">A2151_03985</name>
</gene>
<feature type="signal peptide" evidence="1">
    <location>
        <begin position="1"/>
        <end position="22"/>
    </location>
</feature>
<protein>
    <recommendedName>
        <fullName evidence="2">Lipid/polyisoprenoid-binding YceI-like domain-containing protein</fullName>
    </recommendedName>
</protein>
<feature type="chain" id="PRO_5009526826" description="Lipid/polyisoprenoid-binding YceI-like domain-containing protein" evidence="1">
    <location>
        <begin position="23"/>
        <end position="187"/>
    </location>
</feature>
<reference evidence="3 4" key="1">
    <citation type="journal article" date="2016" name="Nat. Commun.">
        <title>Thousands of microbial genomes shed light on interconnected biogeochemical processes in an aquifer system.</title>
        <authorList>
            <person name="Anantharaman K."/>
            <person name="Brown C.T."/>
            <person name="Hug L.A."/>
            <person name="Sharon I."/>
            <person name="Castelle C.J."/>
            <person name="Probst A.J."/>
            <person name="Thomas B.C."/>
            <person name="Singh A."/>
            <person name="Wilkins M.J."/>
            <person name="Karaoz U."/>
            <person name="Brodie E.L."/>
            <person name="Williams K.H."/>
            <person name="Hubbard S.S."/>
            <person name="Banfield J.F."/>
        </authorList>
    </citation>
    <scope>NUCLEOTIDE SEQUENCE [LARGE SCALE GENOMIC DNA]</scope>
</reference>
<dbReference type="STRING" id="1817760.A2151_03985"/>
<dbReference type="SUPFAM" id="SSF101874">
    <property type="entry name" value="YceI-like"/>
    <property type="match status" value="1"/>
</dbReference>
<sequence>MNLRARLAGALLLASVGATAPAADWGMDAAASRLEFIATYERQAAPGVFRRFNTRLRFDPERPQGGRLHVTVMLANTDMDSTDINEAIRAPEWFDLARFQQAEFTSSDIRRTAPRQYVARGVLRLKGVNREVTVPFTWDGAGDTAVMAGELTLDRTAFGIGTGEWAAGDPIGLHVKVKFKVTLRKAG</sequence>
<evidence type="ECO:0000313" key="4">
    <source>
        <dbReference type="Proteomes" id="UP000178885"/>
    </source>
</evidence>
<dbReference type="AlphaFoldDB" id="A0A1F6TTG9"/>
<dbReference type="PANTHER" id="PTHR34406:SF1">
    <property type="entry name" value="PROTEIN YCEI"/>
    <property type="match status" value="1"/>
</dbReference>
<feature type="domain" description="Lipid/polyisoprenoid-binding YceI-like" evidence="2">
    <location>
        <begin position="24"/>
        <end position="184"/>
    </location>
</feature>
<dbReference type="SMART" id="SM00867">
    <property type="entry name" value="YceI"/>
    <property type="match status" value="1"/>
</dbReference>
<dbReference type="Proteomes" id="UP000178885">
    <property type="component" value="Unassembled WGS sequence"/>
</dbReference>
<name>A0A1F6TTG9_9PROT</name>
<dbReference type="InterPro" id="IPR036761">
    <property type="entry name" value="TTHA0802/YceI-like_sf"/>
</dbReference>
<dbReference type="InterPro" id="IPR007372">
    <property type="entry name" value="Lipid/polyisoprenoid-bd_YceI"/>
</dbReference>
<dbReference type="Gene3D" id="2.40.128.110">
    <property type="entry name" value="Lipid/polyisoprenoid-binding, YceI-like"/>
    <property type="match status" value="1"/>
</dbReference>
<dbReference type="EMBL" id="MFSU01000029">
    <property type="protein sequence ID" value="OGI48362.1"/>
    <property type="molecule type" value="Genomic_DNA"/>
</dbReference>
<keyword evidence="1" id="KW-0732">Signal</keyword>
<comment type="caution">
    <text evidence="3">The sequence shown here is derived from an EMBL/GenBank/DDBJ whole genome shotgun (WGS) entry which is preliminary data.</text>
</comment>
<evidence type="ECO:0000256" key="1">
    <source>
        <dbReference type="SAM" id="SignalP"/>
    </source>
</evidence>
<organism evidence="3 4">
    <name type="scientific">Candidatus Muproteobacteria bacterium RBG_16_65_34</name>
    <dbReference type="NCBI Taxonomy" id="1817760"/>
    <lineage>
        <taxon>Bacteria</taxon>
        <taxon>Pseudomonadati</taxon>
        <taxon>Pseudomonadota</taxon>
        <taxon>Candidatus Muproteobacteria</taxon>
    </lineage>
</organism>
<dbReference type="PANTHER" id="PTHR34406">
    <property type="entry name" value="PROTEIN YCEI"/>
    <property type="match status" value="1"/>
</dbReference>
<evidence type="ECO:0000259" key="2">
    <source>
        <dbReference type="SMART" id="SM00867"/>
    </source>
</evidence>
<evidence type="ECO:0000313" key="3">
    <source>
        <dbReference type="EMBL" id="OGI48362.1"/>
    </source>
</evidence>